<evidence type="ECO:0000313" key="1">
    <source>
        <dbReference type="EMBL" id="AOP53603.1"/>
    </source>
</evidence>
<dbReference type="eggNOG" id="ENOG502ZWGX">
    <property type="taxonomic scope" value="Bacteria"/>
</dbReference>
<protein>
    <recommendedName>
        <fullName evidence="3">DUF3145 domain-containing protein</fullName>
    </recommendedName>
</protein>
<dbReference type="KEGG" id="blin:BLSMQ_1893"/>
<name>A0A1D7W3F6_BREAU</name>
<evidence type="ECO:0000313" key="2">
    <source>
        <dbReference type="Proteomes" id="UP000094793"/>
    </source>
</evidence>
<dbReference type="PATRIC" id="fig|1703.10.peg.1946"/>
<dbReference type="Proteomes" id="UP000094793">
    <property type="component" value="Chromosome"/>
</dbReference>
<evidence type="ECO:0008006" key="3">
    <source>
        <dbReference type="Google" id="ProtNLM"/>
    </source>
</evidence>
<accession>A0A1D7W3F6</accession>
<gene>
    <name evidence="1" type="ORF">BLSMQ_1893</name>
</gene>
<sequence>MRAEVCWRAPAGSGARIASALRGWDSLRYEVTEEPSAGVDGGRWSHTPELGIYHAVTDSAGNILVPEDRIRSVMERASGDPIKLSTEMALALGEAWDEELDAFRHAGEGAPVRWLTKVG</sequence>
<proteinExistence type="predicted"/>
<dbReference type="AlphaFoldDB" id="A0A1D7W3F6"/>
<dbReference type="EMBL" id="CP017150">
    <property type="protein sequence ID" value="AOP53603.1"/>
    <property type="molecule type" value="Genomic_DNA"/>
</dbReference>
<organism evidence="1 2">
    <name type="scientific">Brevibacterium aurantiacum</name>
    <dbReference type="NCBI Taxonomy" id="273384"/>
    <lineage>
        <taxon>Bacteria</taxon>
        <taxon>Bacillati</taxon>
        <taxon>Actinomycetota</taxon>
        <taxon>Actinomycetes</taxon>
        <taxon>Micrococcales</taxon>
        <taxon>Brevibacteriaceae</taxon>
        <taxon>Brevibacterium</taxon>
    </lineage>
</organism>
<reference evidence="2" key="1">
    <citation type="submission" date="2016-09" db="EMBL/GenBank/DDBJ databases">
        <title>Complete Genome Sequence of Brevibacterium linens SMQ-1335.</title>
        <authorList>
            <person name="de Melo A.G."/>
            <person name="Labrie S.J."/>
            <person name="Dumaresq J."/>
            <person name="Roberts R.J."/>
            <person name="Tremblay D.M."/>
            <person name="Moineau S."/>
        </authorList>
    </citation>
    <scope>NUCLEOTIDE SEQUENCE [LARGE SCALE GENOMIC DNA]</scope>
    <source>
        <strain evidence="2">SMQ-1335</strain>
    </source>
</reference>
<dbReference type="Pfam" id="PF11343">
    <property type="entry name" value="DUF3145"/>
    <property type="match status" value="1"/>
</dbReference>
<dbReference type="InterPro" id="IPR021491">
    <property type="entry name" value="DUF3145"/>
</dbReference>